<keyword evidence="5" id="KW-0234">DNA repair</keyword>
<evidence type="ECO:0000256" key="1">
    <source>
        <dbReference type="ARBA" id="ARBA00007484"/>
    </source>
</evidence>
<dbReference type="InterPro" id="IPR050077">
    <property type="entry name" value="LexA_repressor"/>
</dbReference>
<keyword evidence="6" id="KW-0742">SOS response</keyword>
<dbReference type="GO" id="GO:0006281">
    <property type="term" value="P:DNA repair"/>
    <property type="evidence" value="ECO:0007669"/>
    <property type="project" value="UniProtKB-KW"/>
</dbReference>
<dbReference type="Pfam" id="PF00717">
    <property type="entry name" value="Peptidase_S24"/>
    <property type="match status" value="1"/>
</dbReference>
<organism evidence="9">
    <name type="scientific">gut metagenome</name>
    <dbReference type="NCBI Taxonomy" id="749906"/>
    <lineage>
        <taxon>unclassified sequences</taxon>
        <taxon>metagenomes</taxon>
        <taxon>organismal metagenomes</taxon>
    </lineage>
</organism>
<dbReference type="PRINTS" id="PR00726">
    <property type="entry name" value="LEXASERPTASE"/>
</dbReference>
<dbReference type="InterPro" id="IPR036286">
    <property type="entry name" value="LexA/Signal_pep-like_sf"/>
</dbReference>
<sequence>MIRIMSCIINLSKEYRKAYNILQKTNYLCTKNVLPMDNQEKQVTNQPENQPKKSGRGGKRPGAGRPKGTSKLYAFRADKEVATYLNNQKNKTDFIKECIIRKMEVAKKQKESKALSQFGEVIPSNRIKPMTLPYFDMKVVAGFPIPLNNDELAQDIEMLKMLCPHPDSSYLIHVQGRSMIEAGINDGDIVIVDKSERNPTEKQIAVCELNGEYTLKRVCRKEDSLWLVPANPEFPEIKITEGDDFSIWGVVTYIIHQPVF</sequence>
<reference evidence="9" key="1">
    <citation type="journal article" date="2012" name="PLoS ONE">
        <title>Gene sets for utilization of primary and secondary nutrition supplies in the distal gut of endangered iberian lynx.</title>
        <authorList>
            <person name="Alcaide M."/>
            <person name="Messina E."/>
            <person name="Richter M."/>
            <person name="Bargiela R."/>
            <person name="Peplies J."/>
            <person name="Huws S.A."/>
            <person name="Newbold C.J."/>
            <person name="Golyshin P.N."/>
            <person name="Simon M.A."/>
            <person name="Lopez G."/>
            <person name="Yakimov M.M."/>
            <person name="Ferrer M."/>
        </authorList>
    </citation>
    <scope>NUCLEOTIDE SEQUENCE</scope>
</reference>
<dbReference type="Gene3D" id="2.10.109.10">
    <property type="entry name" value="Umud Fragment, subunit A"/>
    <property type="match status" value="1"/>
</dbReference>
<protein>
    <submittedName>
        <fullName evidence="9">SOS mutagenesis and repair protein UmuD</fullName>
    </submittedName>
</protein>
<dbReference type="PANTHER" id="PTHR33516">
    <property type="entry name" value="LEXA REPRESSOR"/>
    <property type="match status" value="1"/>
</dbReference>
<dbReference type="EMBL" id="AMCI01001771">
    <property type="protein sequence ID" value="EJX04538.1"/>
    <property type="molecule type" value="Genomic_DNA"/>
</dbReference>
<name>J9GQ50_9ZZZZ</name>
<comment type="similarity">
    <text evidence="1">Belongs to the peptidase S24 family.</text>
</comment>
<dbReference type="InterPro" id="IPR006197">
    <property type="entry name" value="Peptidase_S24_LexA"/>
</dbReference>
<dbReference type="GO" id="GO:0009432">
    <property type="term" value="P:SOS response"/>
    <property type="evidence" value="ECO:0007669"/>
    <property type="project" value="UniProtKB-KW"/>
</dbReference>
<evidence type="ECO:0000256" key="3">
    <source>
        <dbReference type="ARBA" id="ARBA00022801"/>
    </source>
</evidence>
<evidence type="ECO:0000313" key="9">
    <source>
        <dbReference type="EMBL" id="EJX04538.1"/>
    </source>
</evidence>
<evidence type="ECO:0000256" key="5">
    <source>
        <dbReference type="ARBA" id="ARBA00023204"/>
    </source>
</evidence>
<evidence type="ECO:0000256" key="2">
    <source>
        <dbReference type="ARBA" id="ARBA00022763"/>
    </source>
</evidence>
<dbReference type="SUPFAM" id="SSF51306">
    <property type="entry name" value="LexA/Signal peptidase"/>
    <property type="match status" value="1"/>
</dbReference>
<feature type="domain" description="Peptidase S24/S26A/S26B/S26C" evidence="8">
    <location>
        <begin position="138"/>
        <end position="251"/>
    </location>
</feature>
<dbReference type="NCBIfam" id="NF007621">
    <property type="entry name" value="PRK10276.1"/>
    <property type="match status" value="1"/>
</dbReference>
<evidence type="ECO:0000256" key="7">
    <source>
        <dbReference type="SAM" id="MobiDB-lite"/>
    </source>
</evidence>
<dbReference type="AlphaFoldDB" id="J9GQ50"/>
<dbReference type="CDD" id="cd06529">
    <property type="entry name" value="S24_LexA-like"/>
    <property type="match status" value="1"/>
</dbReference>
<comment type="caution">
    <text evidence="9">The sequence shown here is derived from an EMBL/GenBank/DDBJ whole genome shotgun (WGS) entry which is preliminary data.</text>
</comment>
<dbReference type="InterPro" id="IPR039418">
    <property type="entry name" value="LexA-like"/>
</dbReference>
<evidence type="ECO:0000256" key="6">
    <source>
        <dbReference type="ARBA" id="ARBA00023236"/>
    </source>
</evidence>
<evidence type="ECO:0000256" key="4">
    <source>
        <dbReference type="ARBA" id="ARBA00022813"/>
    </source>
</evidence>
<dbReference type="GO" id="GO:0003677">
    <property type="term" value="F:DNA binding"/>
    <property type="evidence" value="ECO:0007669"/>
    <property type="project" value="InterPro"/>
</dbReference>
<dbReference type="PANTHER" id="PTHR33516:SF2">
    <property type="entry name" value="LEXA REPRESSOR-RELATED"/>
    <property type="match status" value="1"/>
</dbReference>
<accession>J9GQ50</accession>
<dbReference type="GO" id="GO:0006355">
    <property type="term" value="P:regulation of DNA-templated transcription"/>
    <property type="evidence" value="ECO:0007669"/>
    <property type="project" value="InterPro"/>
</dbReference>
<evidence type="ECO:0000259" key="8">
    <source>
        <dbReference type="Pfam" id="PF00717"/>
    </source>
</evidence>
<dbReference type="GO" id="GO:0016787">
    <property type="term" value="F:hydrolase activity"/>
    <property type="evidence" value="ECO:0007669"/>
    <property type="project" value="UniProtKB-KW"/>
</dbReference>
<proteinExistence type="inferred from homology"/>
<keyword evidence="2" id="KW-0227">DNA damage</keyword>
<feature type="region of interest" description="Disordered" evidence="7">
    <location>
        <begin position="41"/>
        <end position="69"/>
    </location>
</feature>
<keyword evidence="4" id="KW-0068">Autocatalytic cleavage</keyword>
<dbReference type="InterPro" id="IPR015927">
    <property type="entry name" value="Peptidase_S24_S26A/B/C"/>
</dbReference>
<gene>
    <name evidence="9" type="ORF">EVA_07355</name>
</gene>
<keyword evidence="3" id="KW-0378">Hydrolase</keyword>